<protein>
    <submittedName>
        <fullName evidence="1">Uncharacterized protein</fullName>
    </submittedName>
</protein>
<organism evidence="1 2">
    <name type="scientific">Smallanthus sonchifolius</name>
    <dbReference type="NCBI Taxonomy" id="185202"/>
    <lineage>
        <taxon>Eukaryota</taxon>
        <taxon>Viridiplantae</taxon>
        <taxon>Streptophyta</taxon>
        <taxon>Embryophyta</taxon>
        <taxon>Tracheophyta</taxon>
        <taxon>Spermatophyta</taxon>
        <taxon>Magnoliopsida</taxon>
        <taxon>eudicotyledons</taxon>
        <taxon>Gunneridae</taxon>
        <taxon>Pentapetalae</taxon>
        <taxon>asterids</taxon>
        <taxon>campanulids</taxon>
        <taxon>Asterales</taxon>
        <taxon>Asteraceae</taxon>
        <taxon>Asteroideae</taxon>
        <taxon>Heliantheae alliance</taxon>
        <taxon>Millerieae</taxon>
        <taxon>Smallanthus</taxon>
    </lineage>
</organism>
<keyword evidence="2" id="KW-1185">Reference proteome</keyword>
<comment type="caution">
    <text evidence="1">The sequence shown here is derived from an EMBL/GenBank/DDBJ whole genome shotgun (WGS) entry which is preliminary data.</text>
</comment>
<reference evidence="2" key="1">
    <citation type="journal article" date="2022" name="Mol. Ecol. Resour.">
        <title>The genomes of chicory, endive, great burdock and yacon provide insights into Asteraceae palaeo-polyploidization history and plant inulin production.</title>
        <authorList>
            <person name="Fan W."/>
            <person name="Wang S."/>
            <person name="Wang H."/>
            <person name="Wang A."/>
            <person name="Jiang F."/>
            <person name="Liu H."/>
            <person name="Zhao H."/>
            <person name="Xu D."/>
            <person name="Zhang Y."/>
        </authorList>
    </citation>
    <scope>NUCLEOTIDE SEQUENCE [LARGE SCALE GENOMIC DNA]</scope>
    <source>
        <strain evidence="2">cv. Yunnan</strain>
    </source>
</reference>
<evidence type="ECO:0000313" key="2">
    <source>
        <dbReference type="Proteomes" id="UP001056120"/>
    </source>
</evidence>
<reference evidence="1 2" key="2">
    <citation type="journal article" date="2022" name="Mol. Ecol. Resour.">
        <title>The genomes of chicory, endive, great burdock and yacon provide insights into Asteraceae paleo-polyploidization history and plant inulin production.</title>
        <authorList>
            <person name="Fan W."/>
            <person name="Wang S."/>
            <person name="Wang H."/>
            <person name="Wang A."/>
            <person name="Jiang F."/>
            <person name="Liu H."/>
            <person name="Zhao H."/>
            <person name="Xu D."/>
            <person name="Zhang Y."/>
        </authorList>
    </citation>
    <scope>NUCLEOTIDE SEQUENCE [LARGE SCALE GENOMIC DNA]</scope>
    <source>
        <strain evidence="2">cv. Yunnan</strain>
        <tissue evidence="1">Leaves</tissue>
    </source>
</reference>
<gene>
    <name evidence="1" type="ORF">L1987_30933</name>
</gene>
<evidence type="ECO:0000313" key="1">
    <source>
        <dbReference type="EMBL" id="KAI3802790.1"/>
    </source>
</evidence>
<name>A0ACB9I5Z2_9ASTR</name>
<accession>A0ACB9I5Z2</accession>
<proteinExistence type="predicted"/>
<sequence length="412" mass="46454">MEISIPHNSQALGGHQNVQRRENIGKERYENGLEICSNQGEFMLDWCSSKRDGVSRCRRCVGVSEGSDQKEREREREREFSTSKVGGEIPHMGSGWWFSSTLPSPKIKNPWESVDLGRKKKADPENVSGVTIPIVGAIGSKSKAVIGPEACRSIIPKQVFERWENILLTSSECPNCHRLFCAQCKVAWHCGMSCIEFQSLKKRKRSSDDTLLTNLAKNKKCTSFLAVTSFLAGDLEKRFRQTLGDAKTDQLLSNGGNDYLTPAGNNDSILYPYTHEQYVRMVIGNLTDVFKPVCQTFEQDGQGTLATNSQPAQSATFQETSTTRREGFRYAKFDLYTEVSKRMKIRGPLRGIYSCGGKRGVQEFELCDDVDHYDYFHPNEVASSQYAELFWNGGSNVTTPYNLKTLFQLNKH</sequence>
<dbReference type="EMBL" id="CM042027">
    <property type="protein sequence ID" value="KAI3802790.1"/>
    <property type="molecule type" value="Genomic_DNA"/>
</dbReference>
<dbReference type="Proteomes" id="UP001056120">
    <property type="component" value="Linkage Group LG10"/>
</dbReference>